<dbReference type="RefSeq" id="XP_056079666.1">
    <property type="nucleotide sequence ID" value="XM_056225893.1"/>
</dbReference>
<evidence type="ECO:0000256" key="14">
    <source>
        <dbReference type="ARBA" id="ARBA00044639"/>
    </source>
</evidence>
<feature type="domain" description="Aprataxin C2HE/C2H2/C2HC zinc finger" evidence="20">
    <location>
        <begin position="153"/>
        <end position="212"/>
    </location>
</feature>
<comment type="catalytic activity">
    <reaction evidence="15">
        <text>a 5'-end adenosine-5'-diphospho-5'-ribonucleoside-2'-deoxyribonucleotide-DNA + H2O = a 5'-end 5'-phospho-ribonucleoside-2'-deoxyribonucleotide-DNA + AMP + 2 H(+)</text>
        <dbReference type="Rhea" id="RHEA:52132"/>
        <dbReference type="Rhea" id="RHEA-COMP:13182"/>
        <dbReference type="Rhea" id="RHEA-COMP:13183"/>
        <dbReference type="ChEBI" id="CHEBI:15377"/>
        <dbReference type="ChEBI" id="CHEBI:15378"/>
        <dbReference type="ChEBI" id="CHEBI:136414"/>
        <dbReference type="ChEBI" id="CHEBI:136415"/>
        <dbReference type="ChEBI" id="CHEBI:456215"/>
        <dbReference type="EC" id="3.6.1.71"/>
    </reaction>
</comment>
<dbReference type="PANTHER" id="PTHR12486">
    <property type="entry name" value="APRATAXIN-RELATED"/>
    <property type="match status" value="1"/>
</dbReference>
<comment type="function">
    <text evidence="16">DNA-binding protein involved in single-strand DNA break repair, double-strand DNA break repair and base excision repair. Resolves abortive DNA ligation intermediates formed either at base excision sites, or when DNA ligases attempt to repair non-ligatable breaks induced by reactive oxygen species. Catalyzes the release of adenylate groups covalently linked to 5'-phosphate termini, resulting in the production of 5'-phosphate termini that can be efficiently rejoined. Likewise, catalyzes the release of 3'-linked guanosine (DNAppG) and inosine (DNAppI) from DNA, but has higher specific activity with 5'-linked adenosine (AppDNA).</text>
</comment>
<accession>A0AA35IU56</accession>
<dbReference type="GO" id="GO:0005737">
    <property type="term" value="C:cytoplasm"/>
    <property type="evidence" value="ECO:0007669"/>
    <property type="project" value="UniProtKB-SubCell"/>
</dbReference>
<gene>
    <name evidence="21" type="primary">SMKI15G3950</name>
    <name evidence="21" type="ORF">SMKI_15G3950</name>
</gene>
<evidence type="ECO:0000313" key="22">
    <source>
        <dbReference type="Proteomes" id="UP001161438"/>
    </source>
</evidence>
<dbReference type="Pfam" id="PF16278">
    <property type="entry name" value="zf-C2HE"/>
    <property type="match status" value="1"/>
</dbReference>
<keyword evidence="10" id="KW-0238">DNA-binding</keyword>
<name>A0AA35IU56_SACMI</name>
<dbReference type="AlphaFoldDB" id="A0AA35IU56"/>
<keyword evidence="7" id="KW-0227">DNA damage</keyword>
<evidence type="ECO:0000256" key="3">
    <source>
        <dbReference type="ARBA" id="ARBA00012495"/>
    </source>
</evidence>
<feature type="domain" description="HIT" evidence="19">
    <location>
        <begin position="20"/>
        <end position="139"/>
    </location>
</feature>
<protein>
    <recommendedName>
        <fullName evidence="17">Aprataxin-like protein</fullName>
        <ecNumber evidence="4">3.6.1.71</ecNumber>
        <ecNumber evidence="3">3.6.1.72</ecNumber>
    </recommendedName>
    <alternativeName>
        <fullName evidence="18">Hit family protein 3</fullName>
    </alternativeName>
</protein>
<reference evidence="21" key="1">
    <citation type="submission" date="2022-10" db="EMBL/GenBank/DDBJ databases">
        <authorList>
            <person name="Byrne P K."/>
        </authorList>
    </citation>
    <scope>NUCLEOTIDE SEQUENCE</scope>
    <source>
        <strain evidence="21">IFO1815</strain>
    </source>
</reference>
<dbReference type="SUPFAM" id="SSF54197">
    <property type="entry name" value="HIT-like"/>
    <property type="match status" value="1"/>
</dbReference>
<dbReference type="Gene3D" id="3.30.428.10">
    <property type="entry name" value="HIT-like"/>
    <property type="match status" value="1"/>
</dbReference>
<dbReference type="EMBL" id="OX365771">
    <property type="protein sequence ID" value="CAI4036547.1"/>
    <property type="molecule type" value="Genomic_DNA"/>
</dbReference>
<evidence type="ECO:0000256" key="5">
    <source>
        <dbReference type="ARBA" id="ARBA00022490"/>
    </source>
</evidence>
<evidence type="ECO:0000256" key="2">
    <source>
        <dbReference type="ARBA" id="ARBA00004496"/>
    </source>
</evidence>
<proteinExistence type="predicted"/>
<dbReference type="Proteomes" id="UP001161438">
    <property type="component" value="Chromosome 15"/>
</dbReference>
<dbReference type="GO" id="GO:0003725">
    <property type="term" value="F:double-stranded RNA binding"/>
    <property type="evidence" value="ECO:0007669"/>
    <property type="project" value="TreeGrafter"/>
</dbReference>
<comment type="subcellular location">
    <subcellularLocation>
        <location evidence="2">Cytoplasm</location>
    </subcellularLocation>
    <subcellularLocation>
        <location evidence="1">Nucleus</location>
    </subcellularLocation>
</comment>
<evidence type="ECO:0000256" key="13">
    <source>
        <dbReference type="ARBA" id="ARBA00024601"/>
    </source>
</evidence>
<evidence type="ECO:0000256" key="15">
    <source>
        <dbReference type="ARBA" id="ARBA00044713"/>
    </source>
</evidence>
<evidence type="ECO:0000256" key="11">
    <source>
        <dbReference type="ARBA" id="ARBA00023204"/>
    </source>
</evidence>
<evidence type="ECO:0000256" key="18">
    <source>
        <dbReference type="ARBA" id="ARBA00076243"/>
    </source>
</evidence>
<evidence type="ECO:0000259" key="19">
    <source>
        <dbReference type="Pfam" id="PF01230"/>
    </source>
</evidence>
<organism evidence="21 22">
    <name type="scientific">Saccharomyces mikatae IFO 1815</name>
    <dbReference type="NCBI Taxonomy" id="226126"/>
    <lineage>
        <taxon>Eukaryota</taxon>
        <taxon>Fungi</taxon>
        <taxon>Dikarya</taxon>
        <taxon>Ascomycota</taxon>
        <taxon>Saccharomycotina</taxon>
        <taxon>Saccharomycetes</taxon>
        <taxon>Saccharomycetales</taxon>
        <taxon>Saccharomycetaceae</taxon>
        <taxon>Saccharomyces</taxon>
    </lineage>
</organism>
<keyword evidence="5" id="KW-0963">Cytoplasm</keyword>
<keyword evidence="8" id="KW-0378">Hydrolase</keyword>
<evidence type="ECO:0000313" key="21">
    <source>
        <dbReference type="EMBL" id="CAI4036547.1"/>
    </source>
</evidence>
<dbReference type="EC" id="3.6.1.72" evidence="3"/>
<dbReference type="GO" id="GO:0120108">
    <property type="term" value="F:DNA-3'-diphospho-5'-guanosine diphosphatase activity"/>
    <property type="evidence" value="ECO:0007669"/>
    <property type="project" value="UniProtKB-EC"/>
</dbReference>
<keyword evidence="11" id="KW-0234">DNA repair</keyword>
<dbReference type="GO" id="GO:0005634">
    <property type="term" value="C:nucleus"/>
    <property type="evidence" value="ECO:0007669"/>
    <property type="project" value="UniProtKB-SubCell"/>
</dbReference>
<evidence type="ECO:0000256" key="10">
    <source>
        <dbReference type="ARBA" id="ARBA00023125"/>
    </source>
</evidence>
<dbReference type="GO" id="GO:0046872">
    <property type="term" value="F:metal ion binding"/>
    <property type="evidence" value="ECO:0007669"/>
    <property type="project" value="UniProtKB-KW"/>
</dbReference>
<evidence type="ECO:0000256" key="4">
    <source>
        <dbReference type="ARBA" id="ARBA00012496"/>
    </source>
</evidence>
<evidence type="ECO:0000256" key="17">
    <source>
        <dbReference type="ARBA" id="ARBA00068941"/>
    </source>
</evidence>
<dbReference type="FunFam" id="3.30.428.10:FF:000017">
    <property type="entry name" value="Aprataxin-like protein"/>
    <property type="match status" value="1"/>
</dbReference>
<dbReference type="GO" id="GO:0003697">
    <property type="term" value="F:single-stranded DNA binding"/>
    <property type="evidence" value="ECO:0007669"/>
    <property type="project" value="TreeGrafter"/>
</dbReference>
<dbReference type="GO" id="GO:1990165">
    <property type="term" value="F:single-strand break-containing DNA binding"/>
    <property type="evidence" value="ECO:0007669"/>
    <property type="project" value="TreeGrafter"/>
</dbReference>
<evidence type="ECO:0000256" key="9">
    <source>
        <dbReference type="ARBA" id="ARBA00022833"/>
    </source>
</evidence>
<evidence type="ECO:0000256" key="16">
    <source>
        <dbReference type="ARBA" id="ARBA00059438"/>
    </source>
</evidence>
<keyword evidence="22" id="KW-1185">Reference proteome</keyword>
<dbReference type="GO" id="GO:0030983">
    <property type="term" value="F:mismatched DNA binding"/>
    <property type="evidence" value="ECO:0007669"/>
    <property type="project" value="TreeGrafter"/>
</dbReference>
<comment type="catalytic activity">
    <reaction evidence="13">
        <text>a 3'-end 2'-deoxyribonucleotide-3'-diphospho-5'-guanosine-DNA + H2O = a 3'-end 2'-deoxyribonucleotide 3'-phosphate-DNA + GMP + 2 H(+)</text>
        <dbReference type="Rhea" id="RHEA:52140"/>
        <dbReference type="Rhea" id="RHEA-COMP:13186"/>
        <dbReference type="Rhea" id="RHEA-COMP:13187"/>
        <dbReference type="ChEBI" id="CHEBI:15377"/>
        <dbReference type="ChEBI" id="CHEBI:15378"/>
        <dbReference type="ChEBI" id="CHEBI:58115"/>
        <dbReference type="ChEBI" id="CHEBI:136419"/>
        <dbReference type="ChEBI" id="CHEBI:136420"/>
        <dbReference type="EC" id="3.6.1.72"/>
    </reaction>
</comment>
<keyword evidence="12" id="KW-0539">Nucleus</keyword>
<dbReference type="InterPro" id="IPR011146">
    <property type="entry name" value="HIT-like"/>
</dbReference>
<dbReference type="GeneID" id="80921455"/>
<evidence type="ECO:0000256" key="7">
    <source>
        <dbReference type="ARBA" id="ARBA00022763"/>
    </source>
</evidence>
<dbReference type="Pfam" id="PF01230">
    <property type="entry name" value="HIT"/>
    <property type="match status" value="1"/>
</dbReference>
<keyword evidence="9" id="KW-0862">Zinc</keyword>
<evidence type="ECO:0000256" key="8">
    <source>
        <dbReference type="ARBA" id="ARBA00022801"/>
    </source>
</evidence>
<evidence type="ECO:0000259" key="20">
    <source>
        <dbReference type="Pfam" id="PF16278"/>
    </source>
</evidence>
<dbReference type="PANTHER" id="PTHR12486:SF4">
    <property type="entry name" value="APRATAXIN"/>
    <property type="match status" value="1"/>
</dbReference>
<dbReference type="InterPro" id="IPR032566">
    <property type="entry name" value="Znf-C2HE"/>
</dbReference>
<evidence type="ECO:0000256" key="6">
    <source>
        <dbReference type="ARBA" id="ARBA00022723"/>
    </source>
</evidence>
<sequence>MSWRYALEKYVAHPETIGDGTVVYFDDKVSIIRDSFPKSECHLLILPRLTQLSRSHPAKVIDGKFKNKFEPYIDCAINYIFKHFQEKFRVQKSDENNPNFDGDILEDKDKFVSRFLQIGVHSVPSMKNLHIHVISRDFHSVRLKNKKHYNSFNTKFFISWDDLPLSGKILDTDKNIETKYLKDHDLFCCYCQENFGNKFSLLKKHLDVEFNKNFELK</sequence>
<dbReference type="EC" id="3.6.1.71" evidence="4"/>
<dbReference type="GO" id="GO:0000012">
    <property type="term" value="P:single strand break repair"/>
    <property type="evidence" value="ECO:0007669"/>
    <property type="project" value="TreeGrafter"/>
</dbReference>
<dbReference type="InterPro" id="IPR036265">
    <property type="entry name" value="HIT-like_sf"/>
</dbReference>
<comment type="catalytic activity">
    <reaction evidence="14">
        <text>a 5'-end adenosine-5'-diphospho-5'-2'-deoxyribonucleoside-DNA + H2O = a 5'-end 5'-phospho-2'-deoxyribonucleoside-DNA + AMP + 2 H(+)</text>
        <dbReference type="Rhea" id="RHEA:52128"/>
        <dbReference type="Rhea" id="RHEA-COMP:13180"/>
        <dbReference type="Rhea" id="RHEA-COMP:13181"/>
        <dbReference type="ChEBI" id="CHEBI:15377"/>
        <dbReference type="ChEBI" id="CHEBI:15378"/>
        <dbReference type="ChEBI" id="CHEBI:136412"/>
        <dbReference type="ChEBI" id="CHEBI:136413"/>
        <dbReference type="ChEBI" id="CHEBI:456215"/>
        <dbReference type="EC" id="3.6.1.71"/>
    </reaction>
</comment>
<keyword evidence="6" id="KW-0479">Metal-binding</keyword>
<evidence type="ECO:0000256" key="12">
    <source>
        <dbReference type="ARBA" id="ARBA00023242"/>
    </source>
</evidence>
<dbReference type="GO" id="GO:0033699">
    <property type="term" value="F:DNA 5'-adenosine monophosphate hydrolase activity"/>
    <property type="evidence" value="ECO:0007669"/>
    <property type="project" value="UniProtKB-EC"/>
</dbReference>
<evidence type="ECO:0000256" key="1">
    <source>
        <dbReference type="ARBA" id="ARBA00004123"/>
    </source>
</evidence>